<dbReference type="SMART" id="SM00448">
    <property type="entry name" value="REC"/>
    <property type="match status" value="1"/>
</dbReference>
<reference evidence="3" key="1">
    <citation type="submission" date="2019-06" db="EMBL/GenBank/DDBJ databases">
        <authorList>
            <person name="Murdoch R.W."/>
            <person name="Fathepure B."/>
        </authorList>
    </citation>
    <scope>NUCLEOTIDE SEQUENCE</scope>
</reference>
<dbReference type="SUPFAM" id="SSF52172">
    <property type="entry name" value="CheY-like"/>
    <property type="match status" value="1"/>
</dbReference>
<dbReference type="Gene3D" id="3.40.50.2300">
    <property type="match status" value="1"/>
</dbReference>
<dbReference type="PROSITE" id="PS50110">
    <property type="entry name" value="RESPONSE_REGULATORY"/>
    <property type="match status" value="1"/>
</dbReference>
<evidence type="ECO:0000259" key="2">
    <source>
        <dbReference type="PROSITE" id="PS50110"/>
    </source>
</evidence>
<dbReference type="Pfam" id="PF00072">
    <property type="entry name" value="Response_reg"/>
    <property type="match status" value="1"/>
</dbReference>
<protein>
    <submittedName>
        <fullName evidence="3">Response regulator PleD</fullName>
    </submittedName>
</protein>
<dbReference type="PANTHER" id="PTHR44591">
    <property type="entry name" value="STRESS RESPONSE REGULATOR PROTEIN 1"/>
    <property type="match status" value="1"/>
</dbReference>
<sequence>MTRILVVDDSPTETHVLKTMLEKHGYEVSVAEDGDQGMDRARNERPDVILMDIVMPGMNGFQATRKLSRDPDTSAIPIVVISTKDQETDRIWAKRQGAMDYITKPVTEDELLDKIGAALGG</sequence>
<evidence type="ECO:0000313" key="3">
    <source>
        <dbReference type="EMBL" id="QEA07020.1"/>
    </source>
</evidence>
<dbReference type="InterPro" id="IPR050595">
    <property type="entry name" value="Bact_response_regulator"/>
</dbReference>
<dbReference type="EMBL" id="MN079193">
    <property type="protein sequence ID" value="QEA07020.1"/>
    <property type="molecule type" value="Genomic_DNA"/>
</dbReference>
<dbReference type="InterPro" id="IPR001789">
    <property type="entry name" value="Sig_transdc_resp-reg_receiver"/>
</dbReference>
<feature type="domain" description="Response regulatory" evidence="2">
    <location>
        <begin position="3"/>
        <end position="119"/>
    </location>
</feature>
<dbReference type="InterPro" id="IPR011006">
    <property type="entry name" value="CheY-like_superfamily"/>
</dbReference>
<name>A0A5B8RDU0_9ZZZZ</name>
<gene>
    <name evidence="3" type="primary">pleD_3</name>
    <name evidence="3" type="ORF">KBTEX_03364</name>
</gene>
<proteinExistence type="predicted"/>
<dbReference type="AlphaFoldDB" id="A0A5B8RDU0"/>
<accession>A0A5B8RDU0</accession>
<dbReference type="PANTHER" id="PTHR44591:SF20">
    <property type="entry name" value="PROTEIN PILH"/>
    <property type="match status" value="1"/>
</dbReference>
<evidence type="ECO:0000256" key="1">
    <source>
        <dbReference type="ARBA" id="ARBA00022553"/>
    </source>
</evidence>
<dbReference type="GO" id="GO:0000160">
    <property type="term" value="P:phosphorelay signal transduction system"/>
    <property type="evidence" value="ECO:0007669"/>
    <property type="project" value="InterPro"/>
</dbReference>
<organism evidence="3">
    <name type="scientific">uncultured organism</name>
    <dbReference type="NCBI Taxonomy" id="155900"/>
    <lineage>
        <taxon>unclassified sequences</taxon>
        <taxon>environmental samples</taxon>
    </lineage>
</organism>
<keyword evidence="1" id="KW-0597">Phosphoprotein</keyword>